<evidence type="ECO:0000313" key="2">
    <source>
        <dbReference type="Proteomes" id="UP001432251"/>
    </source>
</evidence>
<keyword evidence="2" id="KW-1185">Reference proteome</keyword>
<name>A0ACD5A4J5_9ACTN</name>
<evidence type="ECO:0000313" key="1">
    <source>
        <dbReference type="EMBL" id="WWQ62101.1"/>
    </source>
</evidence>
<proteinExistence type="predicted"/>
<accession>A0ACD5A4J5</accession>
<dbReference type="EMBL" id="CP146022">
    <property type="protein sequence ID" value="WWQ62101.1"/>
    <property type="molecule type" value="Genomic_DNA"/>
</dbReference>
<organism evidence="1 2">
    <name type="scientific">Streptomyces citrinus</name>
    <dbReference type="NCBI Taxonomy" id="3118173"/>
    <lineage>
        <taxon>Bacteria</taxon>
        <taxon>Bacillati</taxon>
        <taxon>Actinomycetota</taxon>
        <taxon>Actinomycetes</taxon>
        <taxon>Kitasatosporales</taxon>
        <taxon>Streptomycetaceae</taxon>
        <taxon>Streptomyces</taxon>
    </lineage>
</organism>
<dbReference type="Proteomes" id="UP001432251">
    <property type="component" value="Chromosome"/>
</dbReference>
<protein>
    <submittedName>
        <fullName evidence="1">DUF2180 family protein</fullName>
    </submittedName>
</protein>
<sequence length="68" mass="7460">MNCYDCHQLGKTTPAIASCRNCGAALCPDHIKVTAQDIHRHEGMGLSTLDQPARRLTCSTCHEAEHQL</sequence>
<gene>
    <name evidence="1" type="ORF">V2W30_01105</name>
</gene>
<reference evidence="1" key="1">
    <citation type="journal article" date="2025" name="Int. J. Syst. Evol. Microbiol.">
        <title>Streptomyces citrinus sp. nov., with yellow diffusible pigment.</title>
        <authorList>
            <person name="He Y."/>
            <person name="Yang E."/>
            <person name="Xu J."/>
            <person name="Sun Y."/>
            <person name="Sun L."/>
        </authorList>
    </citation>
    <scope>NUCLEOTIDE SEQUENCE</scope>
    <source>
        <strain evidence="1">Q6</strain>
    </source>
</reference>